<dbReference type="EMBL" id="CAFBOF010000045">
    <property type="protein sequence ID" value="CAB4985924.1"/>
    <property type="molecule type" value="Genomic_DNA"/>
</dbReference>
<dbReference type="EMBL" id="CAFBMM010000047">
    <property type="protein sequence ID" value="CAB4909278.1"/>
    <property type="molecule type" value="Genomic_DNA"/>
</dbReference>
<gene>
    <name evidence="1" type="ORF">UFOPK2683_00844</name>
    <name evidence="2" type="ORF">UFOPK3605_00987</name>
    <name evidence="3" type="ORF">UFOPK3897_01419</name>
    <name evidence="4" type="ORF">UFOPK4121_01107</name>
</gene>
<sequence>MKASKVVTAVLGTVMALGLMVGTASADTSTTQSDGSITTAKVVTTQGRGADAGKTISTVTVTNSKTPKESTTIVYKTDDGVTGENCPPRTLC</sequence>
<accession>A0A6J7RH37</accession>
<evidence type="ECO:0000313" key="2">
    <source>
        <dbReference type="EMBL" id="CAB4909278.1"/>
    </source>
</evidence>
<evidence type="ECO:0000313" key="1">
    <source>
        <dbReference type="EMBL" id="CAB4723935.1"/>
    </source>
</evidence>
<dbReference type="EMBL" id="CAFBPQ010000036">
    <property type="protein sequence ID" value="CAB5028102.1"/>
    <property type="molecule type" value="Genomic_DNA"/>
</dbReference>
<reference evidence="4" key="1">
    <citation type="submission" date="2020-05" db="EMBL/GenBank/DDBJ databases">
        <authorList>
            <person name="Chiriac C."/>
            <person name="Salcher M."/>
            <person name="Ghai R."/>
            <person name="Kavagutti S V."/>
        </authorList>
    </citation>
    <scope>NUCLEOTIDE SEQUENCE</scope>
</reference>
<dbReference type="AlphaFoldDB" id="A0A6J7RH37"/>
<protein>
    <submittedName>
        <fullName evidence="4">Unannotated protein</fullName>
    </submittedName>
</protein>
<evidence type="ECO:0000313" key="3">
    <source>
        <dbReference type="EMBL" id="CAB4985924.1"/>
    </source>
</evidence>
<evidence type="ECO:0000313" key="4">
    <source>
        <dbReference type="EMBL" id="CAB5028102.1"/>
    </source>
</evidence>
<dbReference type="EMBL" id="CAEZYK010000041">
    <property type="protein sequence ID" value="CAB4723935.1"/>
    <property type="molecule type" value="Genomic_DNA"/>
</dbReference>
<proteinExistence type="predicted"/>
<organism evidence="4">
    <name type="scientific">freshwater metagenome</name>
    <dbReference type="NCBI Taxonomy" id="449393"/>
    <lineage>
        <taxon>unclassified sequences</taxon>
        <taxon>metagenomes</taxon>
        <taxon>ecological metagenomes</taxon>
    </lineage>
</organism>
<name>A0A6J7RH37_9ZZZZ</name>